<evidence type="ECO:0000256" key="5">
    <source>
        <dbReference type="ARBA" id="ARBA00023002"/>
    </source>
</evidence>
<proteinExistence type="inferred from homology"/>
<dbReference type="InterPro" id="IPR029016">
    <property type="entry name" value="GAF-like_dom_sf"/>
</dbReference>
<feature type="non-terminal residue" evidence="9">
    <location>
        <position position="1"/>
    </location>
</feature>
<comment type="cofactor">
    <cofactor evidence="1">
        <name>Zn(2+)</name>
        <dbReference type="ChEBI" id="CHEBI:29105"/>
    </cofactor>
</comment>
<accession>A0A0F9EVB5</accession>
<dbReference type="EMBL" id="LAZR01025974">
    <property type="protein sequence ID" value="KKL70181.1"/>
    <property type="molecule type" value="Genomic_DNA"/>
</dbReference>
<name>A0A0F9EVB5_9ZZZZ</name>
<dbReference type="Pfam" id="PF08240">
    <property type="entry name" value="ADH_N"/>
    <property type="match status" value="1"/>
</dbReference>
<dbReference type="Gene3D" id="3.90.180.10">
    <property type="entry name" value="Medium-chain alcohol dehydrogenases, catalytic domain"/>
    <property type="match status" value="1"/>
</dbReference>
<comment type="caution">
    <text evidence="9">The sequence shown here is derived from an EMBL/GenBank/DDBJ whole genome shotgun (WGS) entry which is preliminary data.</text>
</comment>
<dbReference type="Gene3D" id="3.30.450.40">
    <property type="match status" value="1"/>
</dbReference>
<keyword evidence="3" id="KW-0479">Metal-binding</keyword>
<dbReference type="GO" id="GO:0046872">
    <property type="term" value="F:metal ion binding"/>
    <property type="evidence" value="ECO:0007669"/>
    <property type="project" value="UniProtKB-KW"/>
</dbReference>
<evidence type="ECO:0000259" key="8">
    <source>
        <dbReference type="Pfam" id="PF08240"/>
    </source>
</evidence>
<feature type="domain" description="GAF" evidence="7">
    <location>
        <begin position="7"/>
        <end position="100"/>
    </location>
</feature>
<reference evidence="9" key="1">
    <citation type="journal article" date="2015" name="Nature">
        <title>Complex archaea that bridge the gap between prokaryotes and eukaryotes.</title>
        <authorList>
            <person name="Spang A."/>
            <person name="Saw J.H."/>
            <person name="Jorgensen S.L."/>
            <person name="Zaremba-Niedzwiedzka K."/>
            <person name="Martijn J."/>
            <person name="Lind A.E."/>
            <person name="van Eijk R."/>
            <person name="Schleper C."/>
            <person name="Guy L."/>
            <person name="Ettema T.J."/>
        </authorList>
    </citation>
    <scope>NUCLEOTIDE SEQUENCE</scope>
</reference>
<evidence type="ECO:0000256" key="4">
    <source>
        <dbReference type="ARBA" id="ARBA00022833"/>
    </source>
</evidence>
<evidence type="ECO:0000256" key="1">
    <source>
        <dbReference type="ARBA" id="ARBA00001947"/>
    </source>
</evidence>
<dbReference type="GO" id="GO:0016491">
    <property type="term" value="F:oxidoreductase activity"/>
    <property type="evidence" value="ECO:0007669"/>
    <property type="project" value="UniProtKB-KW"/>
</dbReference>
<dbReference type="Pfam" id="PF01590">
    <property type="entry name" value="GAF"/>
    <property type="match status" value="1"/>
</dbReference>
<dbReference type="Gene3D" id="3.40.50.720">
    <property type="entry name" value="NAD(P)-binding Rossmann-like Domain"/>
    <property type="match status" value="1"/>
</dbReference>
<evidence type="ECO:0000256" key="6">
    <source>
        <dbReference type="SAM" id="Phobius"/>
    </source>
</evidence>
<keyword evidence="6" id="KW-0812">Transmembrane</keyword>
<dbReference type="InterPro" id="IPR003018">
    <property type="entry name" value="GAF"/>
</dbReference>
<comment type="similarity">
    <text evidence="2">Belongs to the zinc-containing alcohol dehydrogenase family.</text>
</comment>
<feature type="domain" description="Alcohol dehydrogenase-like N-terminal" evidence="8">
    <location>
        <begin position="135"/>
        <end position="253"/>
    </location>
</feature>
<dbReference type="SUPFAM" id="SSF55781">
    <property type="entry name" value="GAF domain-like"/>
    <property type="match status" value="1"/>
</dbReference>
<organism evidence="9">
    <name type="scientific">marine sediment metagenome</name>
    <dbReference type="NCBI Taxonomy" id="412755"/>
    <lineage>
        <taxon>unclassified sequences</taxon>
        <taxon>metagenomes</taxon>
        <taxon>ecological metagenomes</taxon>
    </lineage>
</organism>
<evidence type="ECO:0000313" key="9">
    <source>
        <dbReference type="EMBL" id="KKL70181.1"/>
    </source>
</evidence>
<dbReference type="PANTHER" id="PTHR43161">
    <property type="entry name" value="SORBITOL DEHYDROGENASE"/>
    <property type="match status" value="1"/>
</dbReference>
<evidence type="ECO:0000256" key="3">
    <source>
        <dbReference type="ARBA" id="ARBA00022723"/>
    </source>
</evidence>
<protein>
    <recommendedName>
        <fullName evidence="10">GAF domain-containing protein</fullName>
    </recommendedName>
</protein>
<dbReference type="AlphaFoldDB" id="A0A0F9EVB5"/>
<evidence type="ECO:0008006" key="10">
    <source>
        <dbReference type="Google" id="ProtNLM"/>
    </source>
</evidence>
<keyword evidence="4" id="KW-0862">Zinc</keyword>
<keyword evidence="6" id="KW-0472">Membrane</keyword>
<evidence type="ECO:0000256" key="2">
    <source>
        <dbReference type="ARBA" id="ARBA00008072"/>
    </source>
</evidence>
<dbReference type="PANTHER" id="PTHR43161:SF9">
    <property type="entry name" value="SORBITOL DEHYDROGENASE"/>
    <property type="match status" value="1"/>
</dbReference>
<gene>
    <name evidence="9" type="ORF">LCGC14_2107470</name>
</gene>
<sequence length="533" mass="59887">EDGSDADGVTGYIVQTGQEVLANSYEEVKAHPAHKGKWDEVQWDDKPEKYFKCLFGVPLISEEKILGVLKIENKITEPRLFDSHDQQTLRDYAKIVAQELHKILQRDISLKMIDEYEYRLVRHKKRIFEKKAVGGVTLKHSLTSISPSEVDYFIHNKDPSKLDDRLPMPLGHETTAFVQYTKGNITYYFEPLTRIQQGDAVVVIPLIPCGSCEICTGGYGENYCMSSRFMASNAPGSLRTLYKYYKDLLLKIPINLDEKYALMTQPMSVVMQALMEFGFKEDSYRFPITYKKHHQTFPYFHVPQDDFTNIFNTITSAEPFPRTVFFIDTNDDKSKFEEKYYISLYNLQRKGLAIYGDDLYNFLDKRKELYGSNPKVLILGNGTVGYLMALLLSFVFKIPKERLYVTGRTDALFLVAGGPIEVVSMFGNVTTIIASTPGNVSINLNSTNDAYDSDLSIVVALADGSEGDTVVFGALTNSENAGVLTANESASIPLSWFISVGSIEQTLSGTGTGAVTWYMTFRPLTTGVTVVVQ</sequence>
<keyword evidence="6" id="KW-1133">Transmembrane helix</keyword>
<dbReference type="SUPFAM" id="SSF50129">
    <property type="entry name" value="GroES-like"/>
    <property type="match status" value="1"/>
</dbReference>
<dbReference type="InterPro" id="IPR013154">
    <property type="entry name" value="ADH-like_N"/>
</dbReference>
<keyword evidence="5" id="KW-0560">Oxidoreductase</keyword>
<dbReference type="InterPro" id="IPR011032">
    <property type="entry name" value="GroES-like_sf"/>
</dbReference>
<evidence type="ECO:0000259" key="7">
    <source>
        <dbReference type="Pfam" id="PF01590"/>
    </source>
</evidence>
<feature type="transmembrane region" description="Helical" evidence="6">
    <location>
        <begin position="376"/>
        <end position="396"/>
    </location>
</feature>